<name>A0A6C0CWF7_9ZZZZ</name>
<keyword evidence="1" id="KW-0812">Transmembrane</keyword>
<reference evidence="2" key="1">
    <citation type="journal article" date="2020" name="Nature">
        <title>Giant virus diversity and host interactions through global metagenomics.</title>
        <authorList>
            <person name="Schulz F."/>
            <person name="Roux S."/>
            <person name="Paez-Espino D."/>
            <person name="Jungbluth S."/>
            <person name="Walsh D.A."/>
            <person name="Denef V.J."/>
            <person name="McMahon K.D."/>
            <person name="Konstantinidis K.T."/>
            <person name="Eloe-Fadrosh E.A."/>
            <person name="Kyrpides N.C."/>
            <person name="Woyke T."/>
        </authorList>
    </citation>
    <scope>NUCLEOTIDE SEQUENCE</scope>
    <source>
        <strain evidence="2">GVMAG-M-3300023109-53</strain>
    </source>
</reference>
<keyword evidence="1" id="KW-1133">Transmembrane helix</keyword>
<feature type="transmembrane region" description="Helical" evidence="1">
    <location>
        <begin position="12"/>
        <end position="31"/>
    </location>
</feature>
<evidence type="ECO:0000256" key="1">
    <source>
        <dbReference type="SAM" id="Phobius"/>
    </source>
</evidence>
<sequence length="86" mass="10824">MLGMFLAKHYNNIYLLILIILIGIWFFYPTYQNYLLNERMKYWENKYPELKNTSNKDYNNQNYFFWYIWILISVIIIIRLKLKKQI</sequence>
<dbReference type="AlphaFoldDB" id="A0A6C0CWF7"/>
<organism evidence="2">
    <name type="scientific">viral metagenome</name>
    <dbReference type="NCBI Taxonomy" id="1070528"/>
    <lineage>
        <taxon>unclassified sequences</taxon>
        <taxon>metagenomes</taxon>
        <taxon>organismal metagenomes</taxon>
    </lineage>
</organism>
<evidence type="ECO:0000313" key="2">
    <source>
        <dbReference type="EMBL" id="QHT08848.1"/>
    </source>
</evidence>
<proteinExistence type="predicted"/>
<protein>
    <submittedName>
        <fullName evidence="2">Uncharacterized protein</fullName>
    </submittedName>
</protein>
<accession>A0A6C0CWF7</accession>
<keyword evidence="1" id="KW-0472">Membrane</keyword>
<feature type="transmembrane region" description="Helical" evidence="1">
    <location>
        <begin position="64"/>
        <end position="82"/>
    </location>
</feature>
<dbReference type="EMBL" id="MN739502">
    <property type="protein sequence ID" value="QHT08848.1"/>
    <property type="molecule type" value="Genomic_DNA"/>
</dbReference>